<dbReference type="Pfam" id="PF07645">
    <property type="entry name" value="EGF_CA"/>
    <property type="match status" value="4"/>
</dbReference>
<dbReference type="AlphaFoldDB" id="A0AAD9Q384"/>
<dbReference type="InterPro" id="IPR049883">
    <property type="entry name" value="NOTCH1_EGF-like"/>
</dbReference>
<evidence type="ECO:0000256" key="8">
    <source>
        <dbReference type="SAM" id="SignalP"/>
    </source>
</evidence>
<dbReference type="SUPFAM" id="SSF57184">
    <property type="entry name" value="Growth factor receptor domain"/>
    <property type="match status" value="1"/>
</dbReference>
<feature type="domain" description="EGF-like" evidence="9">
    <location>
        <begin position="156"/>
        <end position="196"/>
    </location>
</feature>
<feature type="region of interest" description="Disordered" evidence="7">
    <location>
        <begin position="549"/>
        <end position="622"/>
    </location>
</feature>
<evidence type="ECO:0000256" key="3">
    <source>
        <dbReference type="ARBA" id="ARBA00022737"/>
    </source>
</evidence>
<organism evidence="10 11">
    <name type="scientific">Acropora cervicornis</name>
    <name type="common">Staghorn coral</name>
    <dbReference type="NCBI Taxonomy" id="6130"/>
    <lineage>
        <taxon>Eukaryota</taxon>
        <taxon>Metazoa</taxon>
        <taxon>Cnidaria</taxon>
        <taxon>Anthozoa</taxon>
        <taxon>Hexacorallia</taxon>
        <taxon>Scleractinia</taxon>
        <taxon>Astrocoeniina</taxon>
        <taxon>Acroporidae</taxon>
        <taxon>Acropora</taxon>
    </lineage>
</organism>
<reference evidence="10" key="1">
    <citation type="journal article" date="2023" name="G3 (Bethesda)">
        <title>Whole genome assembly and annotation of the endangered Caribbean coral Acropora cervicornis.</title>
        <authorList>
            <person name="Selwyn J.D."/>
            <person name="Vollmer S.V."/>
        </authorList>
    </citation>
    <scope>NUCLEOTIDE SEQUENCE</scope>
    <source>
        <strain evidence="10">K2</strain>
    </source>
</reference>
<evidence type="ECO:0000259" key="9">
    <source>
        <dbReference type="PROSITE" id="PS50026"/>
    </source>
</evidence>
<keyword evidence="5" id="KW-0325">Glycoprotein</keyword>
<feature type="domain" description="EGF-like" evidence="9">
    <location>
        <begin position="197"/>
        <end position="237"/>
    </location>
</feature>
<dbReference type="InterPro" id="IPR001881">
    <property type="entry name" value="EGF-like_Ca-bd_dom"/>
</dbReference>
<dbReference type="PROSITE" id="PS00010">
    <property type="entry name" value="ASX_HYDROXYL"/>
    <property type="match status" value="3"/>
</dbReference>
<gene>
    <name evidence="10" type="ORF">P5673_024796</name>
</gene>
<dbReference type="FunFam" id="2.10.25.10:FF:000038">
    <property type="entry name" value="Fibrillin 2"/>
    <property type="match status" value="3"/>
</dbReference>
<dbReference type="InterPro" id="IPR000742">
    <property type="entry name" value="EGF"/>
</dbReference>
<comment type="caution">
    <text evidence="6">Lacks conserved residue(s) required for the propagation of feature annotation.</text>
</comment>
<keyword evidence="1 6" id="KW-0245">EGF-like domain</keyword>
<dbReference type="GO" id="GO:0005509">
    <property type="term" value="F:calcium ion binding"/>
    <property type="evidence" value="ECO:0007669"/>
    <property type="project" value="InterPro"/>
</dbReference>
<evidence type="ECO:0000256" key="2">
    <source>
        <dbReference type="ARBA" id="ARBA00022729"/>
    </source>
</evidence>
<evidence type="ECO:0000256" key="7">
    <source>
        <dbReference type="SAM" id="MobiDB-lite"/>
    </source>
</evidence>
<evidence type="ECO:0000313" key="11">
    <source>
        <dbReference type="Proteomes" id="UP001249851"/>
    </source>
</evidence>
<dbReference type="InterPro" id="IPR018097">
    <property type="entry name" value="EGF_Ca-bd_CS"/>
</dbReference>
<reference evidence="10" key="2">
    <citation type="journal article" date="2023" name="Science">
        <title>Genomic signatures of disease resistance in endangered staghorn corals.</title>
        <authorList>
            <person name="Vollmer S.V."/>
            <person name="Selwyn J.D."/>
            <person name="Despard B.A."/>
            <person name="Roesel C.L."/>
        </authorList>
    </citation>
    <scope>NUCLEOTIDE SEQUENCE</scope>
    <source>
        <strain evidence="10">K2</strain>
    </source>
</reference>
<dbReference type="Proteomes" id="UP001249851">
    <property type="component" value="Unassembled WGS sequence"/>
</dbReference>
<keyword evidence="4" id="KW-1015">Disulfide bond</keyword>
<dbReference type="InterPro" id="IPR000152">
    <property type="entry name" value="EGF-type_Asp/Asn_hydroxyl_site"/>
</dbReference>
<dbReference type="SMART" id="SM00181">
    <property type="entry name" value="EGF"/>
    <property type="match status" value="4"/>
</dbReference>
<proteinExistence type="predicted"/>
<name>A0AAD9Q384_ACRCE</name>
<dbReference type="EMBL" id="JARQWQ010000074">
    <property type="protein sequence ID" value="KAK2553813.1"/>
    <property type="molecule type" value="Genomic_DNA"/>
</dbReference>
<protein>
    <submittedName>
        <fullName evidence="10">Fibrillin-1</fullName>
    </submittedName>
</protein>
<evidence type="ECO:0000256" key="5">
    <source>
        <dbReference type="ARBA" id="ARBA00023180"/>
    </source>
</evidence>
<feature type="signal peptide" evidence="8">
    <location>
        <begin position="1"/>
        <end position="19"/>
    </location>
</feature>
<dbReference type="PROSITE" id="PS01187">
    <property type="entry name" value="EGF_CA"/>
    <property type="match status" value="2"/>
</dbReference>
<dbReference type="InterPro" id="IPR009030">
    <property type="entry name" value="Growth_fac_rcpt_cys_sf"/>
</dbReference>
<dbReference type="PROSITE" id="PS50026">
    <property type="entry name" value="EGF_3"/>
    <property type="match status" value="3"/>
</dbReference>
<dbReference type="PANTHER" id="PTHR24039">
    <property type="entry name" value="FIBRILLIN-RELATED"/>
    <property type="match status" value="1"/>
</dbReference>
<dbReference type="PROSITE" id="PS01186">
    <property type="entry name" value="EGF_2"/>
    <property type="match status" value="3"/>
</dbReference>
<feature type="domain" description="EGF-like" evidence="9">
    <location>
        <begin position="280"/>
        <end position="319"/>
    </location>
</feature>
<dbReference type="SMART" id="SM00179">
    <property type="entry name" value="EGF_CA"/>
    <property type="match status" value="4"/>
</dbReference>
<accession>A0AAD9Q384</accession>
<dbReference type="FunFam" id="2.10.25.10:FF:000017">
    <property type="entry name" value="latent-transforming growth factor beta-binding protein 4 isoform X1"/>
    <property type="match status" value="1"/>
</dbReference>
<evidence type="ECO:0000256" key="6">
    <source>
        <dbReference type="PROSITE-ProRule" id="PRU00076"/>
    </source>
</evidence>
<sequence>MYAFFLIAILVTICQLVDTTPAQQCPAFGSAFSIMGWMLQRHVYKTMLVDIGLRCLMVCRTDDRCQSFNFVMSHHMCEFNDRVKEARPEDFIPDPDRYYFRKPLNRVPLGSTAALTAVSCKEIKMSEGEAISGKYWLTSLKSGIPVLAFCDMITEDVNECTAFSSICHANAFCNNTVGSYRCTCNPGYAGDGETCTDVNECADSSFVCHKDALCSNSPGSYNCTCKPGYTGNGKTCTGDRNEFPFTLETLALKKPGNVHIFEAQYQERTRCSCDGELGYDVDECAASSPVCHADALCSNSPGSYHCTCKAGYTDVDECAAPSPVCHAEALCNNSPGSYHCTCKPEYNGNGKACAVCSNVTTNGSRGRFGVIQQFTVPRTGSYRIKAWGARGGTHSYNYGYKPGTYYGGNGSFIEGVFTLTGGTILNIVVGQRGGDSVEVKGGTATNKSAAQLGLSLEDNAGTGGGGGSFVYTTGNMLLLAAGGGGGASSGYHGVDGQASTNGTRSVGRDLPECREGGTDGYPGQCNSAGGNYHGGVGAGWLAQGCARLGSSHGERGGSREQGWVGGQAGSMNSGKNGGPPPGAVGGFGGGGGGSEDNGASGGGGGYSGGGSGTHDSQAGGGGGSYCSGSGCYGVSGDNPNDDGLVQIFNLSN</sequence>
<evidence type="ECO:0000256" key="1">
    <source>
        <dbReference type="ARBA" id="ARBA00022536"/>
    </source>
</evidence>
<keyword evidence="11" id="KW-1185">Reference proteome</keyword>
<dbReference type="CDD" id="cd00054">
    <property type="entry name" value="EGF_CA"/>
    <property type="match status" value="4"/>
</dbReference>
<dbReference type="Gene3D" id="2.10.25.10">
    <property type="entry name" value="Laminin"/>
    <property type="match status" value="4"/>
</dbReference>
<keyword evidence="3" id="KW-0677">Repeat</keyword>
<dbReference type="SUPFAM" id="SSF57196">
    <property type="entry name" value="EGF/Laminin"/>
    <property type="match status" value="2"/>
</dbReference>
<comment type="caution">
    <text evidence="10">The sequence shown here is derived from an EMBL/GenBank/DDBJ whole genome shotgun (WGS) entry which is preliminary data.</text>
</comment>
<feature type="chain" id="PRO_5042022352" evidence="8">
    <location>
        <begin position="20"/>
        <end position="652"/>
    </location>
</feature>
<feature type="compositionally biased region" description="Gly residues" evidence="7">
    <location>
        <begin position="583"/>
        <end position="622"/>
    </location>
</feature>
<evidence type="ECO:0000313" key="10">
    <source>
        <dbReference type="EMBL" id="KAK2553813.1"/>
    </source>
</evidence>
<keyword evidence="2 8" id="KW-0732">Signal</keyword>
<evidence type="ECO:0000256" key="4">
    <source>
        <dbReference type="ARBA" id="ARBA00023157"/>
    </source>
</evidence>